<dbReference type="Pfam" id="PF02194">
    <property type="entry name" value="PXA"/>
    <property type="match status" value="1"/>
</dbReference>
<dbReference type="InterPro" id="IPR013937">
    <property type="entry name" value="Sorting_nexin_C"/>
</dbReference>
<evidence type="ECO:0000259" key="6">
    <source>
        <dbReference type="PROSITE" id="PS50195"/>
    </source>
</evidence>
<evidence type="ECO:0000313" key="8">
    <source>
        <dbReference type="EMBL" id="CBX92525.1"/>
    </source>
</evidence>
<evidence type="ECO:0000259" key="7">
    <source>
        <dbReference type="PROSITE" id="PS51207"/>
    </source>
</evidence>
<dbReference type="OMA" id="AMYVVEV"/>
<dbReference type="InterPro" id="IPR036305">
    <property type="entry name" value="RGS_sf"/>
</dbReference>
<dbReference type="FunCoup" id="E4ZMS2">
    <property type="interactions" value="31"/>
</dbReference>
<reference evidence="9" key="1">
    <citation type="journal article" date="2011" name="Nat. Commun.">
        <title>Effector diversification within compartments of the Leptosphaeria maculans genome affected by Repeat-Induced Point mutations.</title>
        <authorList>
            <person name="Rouxel T."/>
            <person name="Grandaubert J."/>
            <person name="Hane J.K."/>
            <person name="Hoede C."/>
            <person name="van de Wouw A.P."/>
            <person name="Couloux A."/>
            <person name="Dominguez V."/>
            <person name="Anthouard V."/>
            <person name="Bally P."/>
            <person name="Bourras S."/>
            <person name="Cozijnsen A.J."/>
            <person name="Ciuffetti L.M."/>
            <person name="Degrave A."/>
            <person name="Dilmaghani A."/>
            <person name="Duret L."/>
            <person name="Fudal I."/>
            <person name="Goodwin S.B."/>
            <person name="Gout L."/>
            <person name="Glaser N."/>
            <person name="Linglin J."/>
            <person name="Kema G.H.J."/>
            <person name="Lapalu N."/>
            <person name="Lawrence C.B."/>
            <person name="May K."/>
            <person name="Meyer M."/>
            <person name="Ollivier B."/>
            <person name="Poulain J."/>
            <person name="Schoch C.L."/>
            <person name="Simon A."/>
            <person name="Spatafora J.W."/>
            <person name="Stachowiak A."/>
            <person name="Turgeon B.G."/>
            <person name="Tyler B.M."/>
            <person name="Vincent D."/>
            <person name="Weissenbach J."/>
            <person name="Amselem J."/>
            <person name="Quesneville H."/>
            <person name="Oliver R.P."/>
            <person name="Wincker P."/>
            <person name="Balesdent M.-H."/>
            <person name="Howlett B.J."/>
        </authorList>
    </citation>
    <scope>NUCLEOTIDE SEQUENCE [LARGE SCALE GENOMIC DNA]</scope>
    <source>
        <strain evidence="9">JN3 / isolate v23.1.3 / race Av1-4-5-6-7-8</strain>
    </source>
</reference>
<feature type="compositionally biased region" description="Polar residues" evidence="3">
    <location>
        <begin position="603"/>
        <end position="635"/>
    </location>
</feature>
<dbReference type="AlphaFoldDB" id="E4ZMS2"/>
<dbReference type="PROSITE" id="PS50195">
    <property type="entry name" value="PX"/>
    <property type="match status" value="1"/>
</dbReference>
<dbReference type="PANTHER" id="PTHR22775:SF3">
    <property type="entry name" value="SORTING NEXIN-13"/>
    <property type="match status" value="1"/>
</dbReference>
<keyword evidence="4" id="KW-0812">Transmembrane</keyword>
<dbReference type="SMART" id="SM00312">
    <property type="entry name" value="PX"/>
    <property type="match status" value="1"/>
</dbReference>
<feature type="domain" description="RGS" evidence="5">
    <location>
        <begin position="454"/>
        <end position="593"/>
    </location>
</feature>
<dbReference type="eggNOG" id="KOG2101">
    <property type="taxonomic scope" value="Eukaryota"/>
</dbReference>
<dbReference type="InterPro" id="IPR003114">
    <property type="entry name" value="Phox_assoc"/>
</dbReference>
<dbReference type="VEuPathDB" id="FungiDB:LEMA_P052310.1"/>
<dbReference type="InterPro" id="IPR044926">
    <property type="entry name" value="RGS_subdomain_2"/>
</dbReference>
<evidence type="ECO:0000259" key="5">
    <source>
        <dbReference type="PROSITE" id="PS50132"/>
    </source>
</evidence>
<feature type="region of interest" description="Disordered" evidence="3">
    <location>
        <begin position="340"/>
        <end position="360"/>
    </location>
</feature>
<dbReference type="EMBL" id="FP929094">
    <property type="protein sequence ID" value="CBX92525.1"/>
    <property type="molecule type" value="Genomic_DNA"/>
</dbReference>
<feature type="transmembrane region" description="Helical" evidence="4">
    <location>
        <begin position="65"/>
        <end position="86"/>
    </location>
</feature>
<dbReference type="Pfam" id="PF08628">
    <property type="entry name" value="Nexin_C"/>
    <property type="match status" value="1"/>
</dbReference>
<dbReference type="Pfam" id="PF00615">
    <property type="entry name" value="RGS"/>
    <property type="match status" value="1"/>
</dbReference>
<dbReference type="CDD" id="cd06876">
    <property type="entry name" value="PX_MDM1p"/>
    <property type="match status" value="1"/>
</dbReference>
<dbReference type="SMART" id="SM00313">
    <property type="entry name" value="PXA"/>
    <property type="match status" value="1"/>
</dbReference>
<sequence>MVGRREILDAVKTQVPCEATQLTQDAGSGAACTIMALKRRDVILSAIAVFIAWGYLTHWQPKLHYLPYAFVAGVFASLALSAWLMFTTAWNPKLREGGEINYGPRHVAFVAPERWKAEKEALDQRNMYMMEPLYPASFMISDSLDVLIGLILRDFVKSWYGNISKSPTFVNEVDRAVRAALGEIRDRILAVDMVETVVSRLIPLITDHLRASYEAERIVRGHTLSRNVTDSEELDLAIAAKYKEGRLHPAASLAYSNTKPIQQQHLRSIVTRLLPKILPANMLTSSAVNVLIKELVACAVLSPVMQMLADPDTWNQLMEGYGRSLLQERKTVRKLRAALDEHAPPSPKPTNNAQFPKLAPGDNERKFERFIRAIRQTNTLADARRFRSEVSSQLQKDAMVEGQDPTYLRRLETAKQILDSKVTNLSAGGSVRAKVAAQEKPRHRRTASRFANASLREVLYDASGLSCFMEFMDQAHLMRLVQFWIVVDGFRNPLEVETDDPQEYVGSLPAWSESDRADLAQIYEGYLSKSELQILPEARKAVGEFLKAGRSATPQQYYNARSALLRAQTAVYDQLQEPHFRRFKKSNLYYKWLAMDEAANSGRSSVNTRTVAQTLDRSSSIAPLMSRTQSKQKSGLQVPPGNLRRAVASSSDLKSQGIMAATEPPARRSLDGPLSPPRAPLFDDEYETDPMAQSTASLDSDYGQERPNGNNSRVVDAMSAALTDIMDEPEGSIFYEPNQNSLHESDLTRGSADLPRALSPSPLAQQRKDGMKPSIASLGLVGDPRTRGVFDDDIFGDEEKFIEDEIEDPMPHNKTADEEIHEAAPGDLGLAEAIDALTADIERLVSQESIVDSLTSKAELTNNAAELRILRKSKASLQREIERKELQRQQYIVQESDNSLYGRANVFIQSIMVGTEEDGKEYAMYVIEVRRGAGDQMPAATWVISRRYSQFHELNKRLRAKFPEVRNLDFPRRQMMLKLQKDFLHKRRIGLEKYLRELLLIPAVCRSRELRAFLSQAAISPADAMRNQDPNSNDFVTRIYNSVADGMEEFLGNIPVLDQLSVAGQNLISAATTQLANTNGVTAQPGNLSASGVLVAGESNTDAEAEAELLAFENKELEPFVKPICDIFLETFELNRENNWLRGRAVVVVLHQLLGGTIERKVRESFDNLLSENNIVKYIDTLKDSMWSNGRMKVGVGRTGQDKEKSRKEAATVLNTLVPELASSVVGRQNAQLAAKKLEGTVNNARLNTHLAFTLLDEMIQILFPDVVMK</sequence>
<keyword evidence="4" id="KW-0472">Membrane</keyword>
<dbReference type="OrthoDB" id="120967at2759"/>
<dbReference type="PROSITE" id="PS51207">
    <property type="entry name" value="PXA"/>
    <property type="match status" value="1"/>
</dbReference>
<dbReference type="GeneID" id="13287022"/>
<feature type="transmembrane region" description="Helical" evidence="4">
    <location>
        <begin position="133"/>
        <end position="152"/>
    </location>
</feature>
<dbReference type="InParanoid" id="E4ZMS2"/>
<keyword evidence="2" id="KW-0175">Coiled coil</keyword>
<dbReference type="SUPFAM" id="SSF48097">
    <property type="entry name" value="Regulator of G-protein signaling, RGS"/>
    <property type="match status" value="1"/>
</dbReference>
<feature type="domain" description="PX" evidence="6">
    <location>
        <begin position="903"/>
        <end position="1021"/>
    </location>
</feature>
<organism evidence="9">
    <name type="scientific">Leptosphaeria maculans (strain JN3 / isolate v23.1.3 / race Av1-4-5-6-7-8)</name>
    <name type="common">Blackleg fungus</name>
    <name type="synonym">Phoma lingam</name>
    <dbReference type="NCBI Taxonomy" id="985895"/>
    <lineage>
        <taxon>Eukaryota</taxon>
        <taxon>Fungi</taxon>
        <taxon>Dikarya</taxon>
        <taxon>Ascomycota</taxon>
        <taxon>Pezizomycotina</taxon>
        <taxon>Dothideomycetes</taxon>
        <taxon>Pleosporomycetidae</taxon>
        <taxon>Pleosporales</taxon>
        <taxon>Pleosporineae</taxon>
        <taxon>Leptosphaeriaceae</taxon>
        <taxon>Plenodomus</taxon>
        <taxon>Plenodomus lingam/Leptosphaeria maculans species complex</taxon>
    </lineage>
</organism>
<dbReference type="Pfam" id="PF00787">
    <property type="entry name" value="PX"/>
    <property type="match status" value="1"/>
</dbReference>
<proteinExistence type="inferred from homology"/>
<name>E4ZMS2_LEPMJ</name>
<feature type="region of interest" description="Disordered" evidence="3">
    <location>
        <begin position="662"/>
        <end position="712"/>
    </location>
</feature>
<feature type="coiled-coil region" evidence="2">
    <location>
        <begin position="867"/>
        <end position="894"/>
    </location>
</feature>
<protein>
    <submittedName>
        <fullName evidence="8">Similar to intermediate filament protein (Mdm1)</fullName>
    </submittedName>
</protein>
<dbReference type="PROSITE" id="PS50132">
    <property type="entry name" value="RGS"/>
    <property type="match status" value="1"/>
</dbReference>
<feature type="region of interest" description="Disordered" evidence="3">
    <location>
        <begin position="603"/>
        <end position="642"/>
    </location>
</feature>
<evidence type="ECO:0000313" key="9">
    <source>
        <dbReference type="Proteomes" id="UP000002668"/>
    </source>
</evidence>
<feature type="transmembrane region" description="Helical" evidence="4">
    <location>
        <begin position="42"/>
        <end position="59"/>
    </location>
</feature>
<comment type="similarity">
    <text evidence="1">Belongs to the sorting nexin family.</text>
</comment>
<evidence type="ECO:0000256" key="3">
    <source>
        <dbReference type="SAM" id="MobiDB-lite"/>
    </source>
</evidence>
<dbReference type="InterPro" id="IPR001683">
    <property type="entry name" value="PX_dom"/>
</dbReference>
<evidence type="ECO:0000256" key="1">
    <source>
        <dbReference type="ARBA" id="ARBA00010883"/>
    </source>
</evidence>
<dbReference type="SUPFAM" id="SSF64268">
    <property type="entry name" value="PX domain"/>
    <property type="match status" value="1"/>
</dbReference>
<dbReference type="Gene3D" id="1.10.167.10">
    <property type="entry name" value="Regulator of G-protein Signalling 4, domain 2"/>
    <property type="match status" value="1"/>
</dbReference>
<dbReference type="STRING" id="985895.E4ZMS2"/>
<dbReference type="PANTHER" id="PTHR22775">
    <property type="entry name" value="SORTING NEXIN"/>
    <property type="match status" value="1"/>
</dbReference>
<evidence type="ECO:0000256" key="2">
    <source>
        <dbReference type="SAM" id="Coils"/>
    </source>
</evidence>
<accession>E4ZMS2</accession>
<dbReference type="SMART" id="SM00315">
    <property type="entry name" value="RGS"/>
    <property type="match status" value="1"/>
</dbReference>
<gene>
    <name evidence="8" type="ORF">LEMA_P052310.1</name>
</gene>
<dbReference type="InterPro" id="IPR036871">
    <property type="entry name" value="PX_dom_sf"/>
</dbReference>
<keyword evidence="4" id="KW-1133">Transmembrane helix</keyword>
<dbReference type="Gene3D" id="3.30.1520.10">
    <property type="entry name" value="Phox-like domain"/>
    <property type="match status" value="1"/>
</dbReference>
<dbReference type="InterPro" id="IPR016137">
    <property type="entry name" value="RGS"/>
</dbReference>
<keyword evidence="9" id="KW-1185">Reference proteome</keyword>
<dbReference type="HOGENOM" id="CLU_002131_1_0_1"/>
<feature type="domain" description="PXA" evidence="7">
    <location>
        <begin position="137"/>
        <end position="326"/>
    </location>
</feature>
<dbReference type="GO" id="GO:0035091">
    <property type="term" value="F:phosphatidylinositol binding"/>
    <property type="evidence" value="ECO:0007669"/>
    <property type="project" value="InterPro"/>
</dbReference>
<dbReference type="Proteomes" id="UP000002668">
    <property type="component" value="Genome"/>
</dbReference>
<evidence type="ECO:0000256" key="4">
    <source>
        <dbReference type="SAM" id="Phobius"/>
    </source>
</evidence>